<dbReference type="Proteomes" id="UP001341840">
    <property type="component" value="Unassembled WGS sequence"/>
</dbReference>
<name>A0ABU6V117_9FABA</name>
<proteinExistence type="predicted"/>
<reference evidence="1 2" key="1">
    <citation type="journal article" date="2023" name="Plants (Basel)">
        <title>Bridging the Gap: Combining Genomics and Transcriptomics Approaches to Understand Stylosanthes scabra, an Orphan Legume from the Brazilian Caatinga.</title>
        <authorList>
            <person name="Ferreira-Neto J.R.C."/>
            <person name="da Silva M.D."/>
            <person name="Binneck E."/>
            <person name="de Melo N.F."/>
            <person name="da Silva R.H."/>
            <person name="de Melo A.L.T.M."/>
            <person name="Pandolfi V."/>
            <person name="Bustamante F.O."/>
            <person name="Brasileiro-Vidal A.C."/>
            <person name="Benko-Iseppon A.M."/>
        </authorList>
    </citation>
    <scope>NUCLEOTIDE SEQUENCE [LARGE SCALE GENOMIC DNA]</scope>
    <source>
        <tissue evidence="1">Leaves</tissue>
    </source>
</reference>
<keyword evidence="2" id="KW-1185">Reference proteome</keyword>
<protein>
    <submittedName>
        <fullName evidence="1">Uncharacterized protein</fullName>
    </submittedName>
</protein>
<sequence>MKPRCQSSDWFGFLYNDTISFLKIKEFRTGRESGRGASVKCRRCRGIENMSNSDPNLLLFDPEIERTLRRARQVRCRIELENNLRSQTGNLAS</sequence>
<gene>
    <name evidence="1" type="ORF">PIB30_100843</name>
</gene>
<evidence type="ECO:0000313" key="2">
    <source>
        <dbReference type="Proteomes" id="UP001341840"/>
    </source>
</evidence>
<dbReference type="EMBL" id="JASCZI010123697">
    <property type="protein sequence ID" value="MED6165573.1"/>
    <property type="molecule type" value="Genomic_DNA"/>
</dbReference>
<comment type="caution">
    <text evidence="1">The sequence shown here is derived from an EMBL/GenBank/DDBJ whole genome shotgun (WGS) entry which is preliminary data.</text>
</comment>
<evidence type="ECO:0000313" key="1">
    <source>
        <dbReference type="EMBL" id="MED6165573.1"/>
    </source>
</evidence>
<accession>A0ABU6V117</accession>
<organism evidence="1 2">
    <name type="scientific">Stylosanthes scabra</name>
    <dbReference type="NCBI Taxonomy" id="79078"/>
    <lineage>
        <taxon>Eukaryota</taxon>
        <taxon>Viridiplantae</taxon>
        <taxon>Streptophyta</taxon>
        <taxon>Embryophyta</taxon>
        <taxon>Tracheophyta</taxon>
        <taxon>Spermatophyta</taxon>
        <taxon>Magnoliopsida</taxon>
        <taxon>eudicotyledons</taxon>
        <taxon>Gunneridae</taxon>
        <taxon>Pentapetalae</taxon>
        <taxon>rosids</taxon>
        <taxon>fabids</taxon>
        <taxon>Fabales</taxon>
        <taxon>Fabaceae</taxon>
        <taxon>Papilionoideae</taxon>
        <taxon>50 kb inversion clade</taxon>
        <taxon>dalbergioids sensu lato</taxon>
        <taxon>Dalbergieae</taxon>
        <taxon>Pterocarpus clade</taxon>
        <taxon>Stylosanthes</taxon>
    </lineage>
</organism>